<name>A0A336MV93_CULSO</name>
<feature type="region of interest" description="Disordered" evidence="2">
    <location>
        <begin position="163"/>
        <end position="183"/>
    </location>
</feature>
<feature type="compositionally biased region" description="Basic and acidic residues" evidence="2">
    <location>
        <begin position="27"/>
        <end position="39"/>
    </location>
</feature>
<evidence type="ECO:0000256" key="2">
    <source>
        <dbReference type="SAM" id="MobiDB-lite"/>
    </source>
</evidence>
<feature type="coiled-coil region" evidence="1">
    <location>
        <begin position="89"/>
        <end position="119"/>
    </location>
</feature>
<dbReference type="EMBL" id="UFQT01002098">
    <property type="protein sequence ID" value="SSX32663.1"/>
    <property type="molecule type" value="Genomic_DNA"/>
</dbReference>
<dbReference type="EMBL" id="UFQS01002098">
    <property type="protein sequence ID" value="SSX13225.1"/>
    <property type="molecule type" value="Genomic_DNA"/>
</dbReference>
<dbReference type="PANTHER" id="PTHR47331:SF4">
    <property type="entry name" value="PEPTIDASE S1 DOMAIN-CONTAINING PROTEIN"/>
    <property type="match status" value="1"/>
</dbReference>
<feature type="compositionally biased region" description="Polar residues" evidence="2">
    <location>
        <begin position="1"/>
        <end position="11"/>
    </location>
</feature>
<keyword evidence="1" id="KW-0175">Coiled coil</keyword>
<gene>
    <name evidence="4" type="primary">CSON005244</name>
</gene>
<sequence>MIRTPPASSSGAIRKSTRNNLGHPPKRFPDNESESHDSLENDNQSEIFEQNSQKSFHTSKTLNSLSSKTQLDISIQKLKEMEDQNVLETELAKIKAQQLEDREKEIRRKLQRSKEIQEQQNVVDSLLENQNDIALVNEKNIRTQNWIDQAQIPKAALLKPTKSWHGNLKKKDSSKLSRSSSIQSIENKQESVFNYNSYQKGKEQNDYCNQNEVLLAAFKALQTKQIRDLPAFNGENILDWPIFVGEYERSTKEFSVSNEVNWRRLDKALSGIARETVQALLLNPDNVSQIIKTLEMNFGRSEWIIVKLMNDLRSLPIMKEEGIEQFRTYYNKINCVINTVKSMNANVYIDSPDLLNCMEEKLPLSSRNYWIRYKAELLRNKQKVNLEAFGEWFKYELDAQYAGITFKDIQKKQNNQQFIRKAHVYSISNNDVRPKGNYCIKCKTTGHNLEECKEFKDMNVYERRQLALRLNICFLCLGRSHTVKTCAKKERIGKCSECQSYHNKLLHLDREENTFHVNDANNVLLRIGEVKLKGPKGIKNFFAFFDEGSTASMIDEKIAEELGLSGPKSSITYRWTNEIVRTDYDSMLINTEIAGPHENAKFYELSNVRTVKNLCLPHQKLNVEHIMKIHPYVDRNKLDIWSYSSIENRTIQIEWVTTMQVSIRMDCSWKC</sequence>
<dbReference type="AlphaFoldDB" id="A0A336MV93"/>
<organism evidence="4">
    <name type="scientific">Culicoides sonorensis</name>
    <name type="common">Biting midge</name>
    <dbReference type="NCBI Taxonomy" id="179676"/>
    <lineage>
        <taxon>Eukaryota</taxon>
        <taxon>Metazoa</taxon>
        <taxon>Ecdysozoa</taxon>
        <taxon>Arthropoda</taxon>
        <taxon>Hexapoda</taxon>
        <taxon>Insecta</taxon>
        <taxon>Pterygota</taxon>
        <taxon>Neoptera</taxon>
        <taxon>Endopterygota</taxon>
        <taxon>Diptera</taxon>
        <taxon>Nematocera</taxon>
        <taxon>Chironomoidea</taxon>
        <taxon>Ceratopogonidae</taxon>
        <taxon>Ceratopogoninae</taxon>
        <taxon>Culicoides</taxon>
        <taxon>Monoculicoides</taxon>
    </lineage>
</organism>
<evidence type="ECO:0000313" key="4">
    <source>
        <dbReference type="EMBL" id="SSX32663.1"/>
    </source>
</evidence>
<reference evidence="4" key="2">
    <citation type="submission" date="2018-07" db="EMBL/GenBank/DDBJ databases">
        <authorList>
            <person name="Quirk P.G."/>
            <person name="Krulwich T.A."/>
        </authorList>
    </citation>
    <scope>NUCLEOTIDE SEQUENCE</scope>
</reference>
<accession>A0A336MV93</accession>
<protein>
    <submittedName>
        <fullName evidence="4">CSON005244 protein</fullName>
    </submittedName>
</protein>
<dbReference type="OMA" id="INCVINT"/>
<reference evidence="3" key="1">
    <citation type="submission" date="2018-04" db="EMBL/GenBank/DDBJ databases">
        <authorList>
            <person name="Go L.Y."/>
            <person name="Mitchell J.A."/>
        </authorList>
    </citation>
    <scope>NUCLEOTIDE SEQUENCE</scope>
    <source>
        <tissue evidence="3">Whole organism</tissue>
    </source>
</reference>
<feature type="compositionally biased region" description="Polar residues" evidence="2">
    <location>
        <begin position="41"/>
        <end position="56"/>
    </location>
</feature>
<dbReference type="PANTHER" id="PTHR47331">
    <property type="entry name" value="PHD-TYPE DOMAIN-CONTAINING PROTEIN"/>
    <property type="match status" value="1"/>
</dbReference>
<proteinExistence type="predicted"/>
<evidence type="ECO:0000313" key="3">
    <source>
        <dbReference type="EMBL" id="SSX13225.1"/>
    </source>
</evidence>
<feature type="region of interest" description="Disordered" evidence="2">
    <location>
        <begin position="1"/>
        <end position="63"/>
    </location>
</feature>
<dbReference type="Pfam" id="PF03564">
    <property type="entry name" value="DUF1759"/>
    <property type="match status" value="1"/>
</dbReference>
<evidence type="ECO:0000256" key="1">
    <source>
        <dbReference type="SAM" id="Coils"/>
    </source>
</evidence>
<dbReference type="InterPro" id="IPR005312">
    <property type="entry name" value="DUF1759"/>
</dbReference>
<dbReference type="VEuPathDB" id="VectorBase:CSON005244"/>